<name>A0ABX0W8N9_9RHOB</name>
<comment type="similarity">
    <text evidence="1">Belongs to the PhzF family.</text>
</comment>
<comment type="caution">
    <text evidence="3">The sequence shown here is derived from an EMBL/GenBank/DDBJ whole genome shotgun (WGS) entry which is preliminary data.</text>
</comment>
<dbReference type="NCBIfam" id="TIGR00654">
    <property type="entry name" value="PhzF_family"/>
    <property type="match status" value="1"/>
</dbReference>
<dbReference type="Gene3D" id="3.10.310.10">
    <property type="entry name" value="Diaminopimelate Epimerase, Chain A, domain 1"/>
    <property type="match status" value="2"/>
</dbReference>
<organism evidence="3 4">
    <name type="scientific">Parasedimentitalea denitrificans</name>
    <dbReference type="NCBI Taxonomy" id="2211118"/>
    <lineage>
        <taxon>Bacteria</taxon>
        <taxon>Pseudomonadati</taxon>
        <taxon>Pseudomonadota</taxon>
        <taxon>Alphaproteobacteria</taxon>
        <taxon>Rhodobacterales</taxon>
        <taxon>Paracoccaceae</taxon>
        <taxon>Parasedimentitalea</taxon>
    </lineage>
</organism>
<evidence type="ECO:0000313" key="4">
    <source>
        <dbReference type="Proteomes" id="UP001429564"/>
    </source>
</evidence>
<proteinExistence type="inferred from homology"/>
<dbReference type="PANTHER" id="PTHR13774">
    <property type="entry name" value="PHENAZINE BIOSYNTHESIS PROTEIN"/>
    <property type="match status" value="1"/>
</dbReference>
<sequence length="305" mass="32099">MVTIHIVDAFTDTPETGNRAGVVLDASGLNASEMQDIAAFAGFSETAFVLPAQGPDHDLQVRYFTPQIEVPICGHATIATHFLRASISGDAEYPIKVLTGVGILPAEVSTEGPKIQVSMTQGAVEYGPLLSAEELDLLAAALGLEQSDFVDGLPAQIVSTGHSKVIIPIQSRKVLDELVPDAEKLTLLSNKIGCNGFFPVVLEKSGGALETYGRMFAPSIGIAEDPVTGNANGPTGAYLVKHGVIKLTGSFSYQGHQGHKMGKPGTVFVTLSLDGENLKVQVAGQAVRAGELEYSPALSHPQRLR</sequence>
<dbReference type="SUPFAM" id="SSF54506">
    <property type="entry name" value="Diaminopimelate epimerase-like"/>
    <property type="match status" value="1"/>
</dbReference>
<dbReference type="Pfam" id="PF02567">
    <property type="entry name" value="PhzC-PhzF"/>
    <property type="match status" value="1"/>
</dbReference>
<dbReference type="RefSeq" id="WP_167683581.1">
    <property type="nucleotide sequence ID" value="NZ_QHLQ01000006.1"/>
</dbReference>
<gene>
    <name evidence="3" type="ORF">DL239_08445</name>
</gene>
<protein>
    <submittedName>
        <fullName evidence="3">PhzF family protein</fullName>
    </submittedName>
</protein>
<dbReference type="Proteomes" id="UP001429564">
    <property type="component" value="Unassembled WGS sequence"/>
</dbReference>
<evidence type="ECO:0000256" key="2">
    <source>
        <dbReference type="ARBA" id="ARBA00023235"/>
    </source>
</evidence>
<dbReference type="InterPro" id="IPR003719">
    <property type="entry name" value="Phenazine_PhzF-like"/>
</dbReference>
<keyword evidence="4" id="KW-1185">Reference proteome</keyword>
<accession>A0ABX0W8N9</accession>
<keyword evidence="2" id="KW-0413">Isomerase</keyword>
<dbReference type="EMBL" id="QHLQ01000006">
    <property type="protein sequence ID" value="NIZ61002.1"/>
    <property type="molecule type" value="Genomic_DNA"/>
</dbReference>
<dbReference type="PIRSF" id="PIRSF016184">
    <property type="entry name" value="PhzC_PhzF"/>
    <property type="match status" value="1"/>
</dbReference>
<reference evidence="3 4" key="1">
    <citation type="submission" date="2018-05" db="EMBL/GenBank/DDBJ databases">
        <authorList>
            <person name="Zhang Y.-J."/>
        </authorList>
    </citation>
    <scope>NUCLEOTIDE SEQUENCE [LARGE SCALE GENOMIC DNA]</scope>
    <source>
        <strain evidence="3 4">CY04</strain>
    </source>
</reference>
<evidence type="ECO:0000313" key="3">
    <source>
        <dbReference type="EMBL" id="NIZ61002.1"/>
    </source>
</evidence>
<dbReference type="PANTHER" id="PTHR13774:SF39">
    <property type="entry name" value="BIOSYNTHESIS PROTEIN, PUTATIVE-RELATED"/>
    <property type="match status" value="1"/>
</dbReference>
<evidence type="ECO:0000256" key="1">
    <source>
        <dbReference type="ARBA" id="ARBA00008270"/>
    </source>
</evidence>